<keyword evidence="2" id="KW-1185">Reference proteome</keyword>
<dbReference type="EMBL" id="KL363227">
    <property type="protein sequence ID" value="KFD52491.1"/>
    <property type="molecule type" value="Genomic_DNA"/>
</dbReference>
<dbReference type="Proteomes" id="UP000030764">
    <property type="component" value="Unassembled WGS sequence"/>
</dbReference>
<proteinExistence type="predicted"/>
<organism evidence="1 2">
    <name type="scientific">Trichuris suis</name>
    <name type="common">pig whipworm</name>
    <dbReference type="NCBI Taxonomy" id="68888"/>
    <lineage>
        <taxon>Eukaryota</taxon>
        <taxon>Metazoa</taxon>
        <taxon>Ecdysozoa</taxon>
        <taxon>Nematoda</taxon>
        <taxon>Enoplea</taxon>
        <taxon>Dorylaimia</taxon>
        <taxon>Trichinellida</taxon>
        <taxon>Trichuridae</taxon>
        <taxon>Trichuris</taxon>
    </lineage>
</organism>
<sequence length="138" mass="15806">MEAVEPSVFILHENVNVVDVAIRFSGLKPRNALDKMIGFFKEEPLPDRLFKNASFSLWNLSSGSLQLEVTIRSTSNVDLHYRYLIAKFPCEIDVHRSKLKAQHTPRDSHGFLILSLYKREPGCDWKTHLAMHGSLDAR</sequence>
<name>A0A085M5J5_9BILA</name>
<evidence type="ECO:0000313" key="2">
    <source>
        <dbReference type="Proteomes" id="UP000030764"/>
    </source>
</evidence>
<accession>A0A085M5J5</accession>
<reference evidence="1 2" key="1">
    <citation type="journal article" date="2014" name="Nat. Genet.">
        <title>Genome and transcriptome of the porcine whipworm Trichuris suis.</title>
        <authorList>
            <person name="Jex A.R."/>
            <person name="Nejsum P."/>
            <person name="Schwarz E.M."/>
            <person name="Hu L."/>
            <person name="Young N.D."/>
            <person name="Hall R.S."/>
            <person name="Korhonen P.K."/>
            <person name="Liao S."/>
            <person name="Thamsborg S."/>
            <person name="Xia J."/>
            <person name="Xu P."/>
            <person name="Wang S."/>
            <person name="Scheerlinck J.P."/>
            <person name="Hofmann A."/>
            <person name="Sternberg P.W."/>
            <person name="Wang J."/>
            <person name="Gasser R.B."/>
        </authorList>
    </citation>
    <scope>NUCLEOTIDE SEQUENCE [LARGE SCALE GENOMIC DNA]</scope>
    <source>
        <strain evidence="1">DCEP-RM93M</strain>
    </source>
</reference>
<evidence type="ECO:0000313" key="1">
    <source>
        <dbReference type="EMBL" id="KFD52491.1"/>
    </source>
</evidence>
<gene>
    <name evidence="1" type="ORF">M513_06688</name>
</gene>
<protein>
    <submittedName>
        <fullName evidence="1">Uncharacterized protein</fullName>
    </submittedName>
</protein>
<dbReference type="AlphaFoldDB" id="A0A085M5J5"/>
<feature type="non-terminal residue" evidence="1">
    <location>
        <position position="138"/>
    </location>
</feature>